<name>A0A1I5ME65_9HYPH</name>
<dbReference type="InterPro" id="IPR028082">
    <property type="entry name" value="Peripla_BP_I"/>
</dbReference>
<dbReference type="Proteomes" id="UP000199236">
    <property type="component" value="Unassembled WGS sequence"/>
</dbReference>
<comment type="similarity">
    <text evidence="2">Belongs to the bacterial solute-binding protein 2 family.</text>
</comment>
<sequence length="343" mass="37677">MVKKVNLRVIAEKAGVSLATVDRIVNNRPNVSANTKWRVQKVIEQLDFHTGHSAEEEIVERDCYFQFIVPRGPKNTFMVNMKKDIEEMTQKFAAQRVFLSFSDYTELDEVELTRALAQVGPATCTGVAVIAIDSIHVREAIDRLVRKGVIVATLVSDVTPSQRHFSIGPNNIATGRTAASLIGKFAAGRSGPVAALIGSRTLCDQADRRFGFEQVLTQEYPSLKIVSVPEGRDDSAITKQVVQDILSQSSDLIGIYNIGAGNRGLIEALEERGREKDIIVVAHELTKHTRNALISGTIDALINQDSRAEIELAIASMKAYATGDIGYVPPSVPIDIYMRYNLP</sequence>
<organism evidence="5 6">
    <name type="scientific">Cohaesibacter marisflavi</name>
    <dbReference type="NCBI Taxonomy" id="655353"/>
    <lineage>
        <taxon>Bacteria</taxon>
        <taxon>Pseudomonadati</taxon>
        <taxon>Pseudomonadota</taxon>
        <taxon>Alphaproteobacteria</taxon>
        <taxon>Hyphomicrobiales</taxon>
        <taxon>Cohaesibacteraceae</taxon>
    </lineage>
</organism>
<feature type="domain" description="HTH lacI-type" evidence="4">
    <location>
        <begin position="5"/>
        <end position="49"/>
    </location>
</feature>
<keyword evidence="3" id="KW-0732">Signal</keyword>
<proteinExistence type="inferred from homology"/>
<dbReference type="EMBL" id="FOVR01000021">
    <property type="protein sequence ID" value="SFP07865.1"/>
    <property type="molecule type" value="Genomic_DNA"/>
</dbReference>
<dbReference type="SUPFAM" id="SSF47413">
    <property type="entry name" value="lambda repressor-like DNA-binding domains"/>
    <property type="match status" value="1"/>
</dbReference>
<dbReference type="STRING" id="655353.SAMN04488056_1217"/>
<dbReference type="Pfam" id="PF00356">
    <property type="entry name" value="LacI"/>
    <property type="match status" value="1"/>
</dbReference>
<dbReference type="Pfam" id="PF13407">
    <property type="entry name" value="Peripla_BP_4"/>
    <property type="match status" value="1"/>
</dbReference>
<reference evidence="5 6" key="1">
    <citation type="submission" date="2016-10" db="EMBL/GenBank/DDBJ databases">
        <authorList>
            <person name="de Groot N.N."/>
        </authorList>
    </citation>
    <scope>NUCLEOTIDE SEQUENCE [LARGE SCALE GENOMIC DNA]</scope>
    <source>
        <strain evidence="5 6">CGMCC 1.9157</strain>
    </source>
</reference>
<comment type="subcellular location">
    <subcellularLocation>
        <location evidence="1">Cell envelope</location>
    </subcellularLocation>
</comment>
<dbReference type="RefSeq" id="WP_090075528.1">
    <property type="nucleotide sequence ID" value="NZ_FOVR01000021.1"/>
</dbReference>
<dbReference type="GO" id="GO:0030246">
    <property type="term" value="F:carbohydrate binding"/>
    <property type="evidence" value="ECO:0007669"/>
    <property type="project" value="UniProtKB-ARBA"/>
</dbReference>
<dbReference type="CDD" id="cd06307">
    <property type="entry name" value="PBP1_sugar_binding"/>
    <property type="match status" value="1"/>
</dbReference>
<dbReference type="Gene3D" id="3.40.50.2300">
    <property type="match status" value="2"/>
</dbReference>
<evidence type="ECO:0000256" key="2">
    <source>
        <dbReference type="ARBA" id="ARBA00007639"/>
    </source>
</evidence>
<dbReference type="InterPro" id="IPR025997">
    <property type="entry name" value="SBP_2_dom"/>
</dbReference>
<dbReference type="CDD" id="cd01392">
    <property type="entry name" value="HTH_LacI"/>
    <property type="match status" value="1"/>
</dbReference>
<dbReference type="InterPro" id="IPR010982">
    <property type="entry name" value="Lambda_DNA-bd_dom_sf"/>
</dbReference>
<accession>A0A1I5ME65</accession>
<dbReference type="GO" id="GO:0030313">
    <property type="term" value="C:cell envelope"/>
    <property type="evidence" value="ECO:0007669"/>
    <property type="project" value="UniProtKB-SubCell"/>
</dbReference>
<dbReference type="GO" id="GO:0003677">
    <property type="term" value="F:DNA binding"/>
    <property type="evidence" value="ECO:0007669"/>
    <property type="project" value="InterPro"/>
</dbReference>
<evidence type="ECO:0000259" key="4">
    <source>
        <dbReference type="PROSITE" id="PS50932"/>
    </source>
</evidence>
<dbReference type="OrthoDB" id="9805774at2"/>
<dbReference type="SMART" id="SM00354">
    <property type="entry name" value="HTH_LACI"/>
    <property type="match status" value="1"/>
</dbReference>
<dbReference type="SUPFAM" id="SSF53822">
    <property type="entry name" value="Periplasmic binding protein-like I"/>
    <property type="match status" value="1"/>
</dbReference>
<dbReference type="AlphaFoldDB" id="A0A1I5ME65"/>
<dbReference type="GO" id="GO:0006355">
    <property type="term" value="P:regulation of DNA-templated transcription"/>
    <property type="evidence" value="ECO:0007669"/>
    <property type="project" value="InterPro"/>
</dbReference>
<dbReference type="PANTHER" id="PTHR46847:SF1">
    <property type="entry name" value="D-ALLOSE-BINDING PERIPLASMIC PROTEIN-RELATED"/>
    <property type="match status" value="1"/>
</dbReference>
<dbReference type="Gene3D" id="1.10.260.40">
    <property type="entry name" value="lambda repressor-like DNA-binding domains"/>
    <property type="match status" value="1"/>
</dbReference>
<dbReference type="InterPro" id="IPR000843">
    <property type="entry name" value="HTH_LacI"/>
</dbReference>
<keyword evidence="6" id="KW-1185">Reference proteome</keyword>
<gene>
    <name evidence="5" type="ORF">SAMN04488056_1217</name>
</gene>
<evidence type="ECO:0000256" key="3">
    <source>
        <dbReference type="ARBA" id="ARBA00022729"/>
    </source>
</evidence>
<evidence type="ECO:0000313" key="5">
    <source>
        <dbReference type="EMBL" id="SFP07865.1"/>
    </source>
</evidence>
<evidence type="ECO:0000256" key="1">
    <source>
        <dbReference type="ARBA" id="ARBA00004196"/>
    </source>
</evidence>
<dbReference type="PROSITE" id="PS50932">
    <property type="entry name" value="HTH_LACI_2"/>
    <property type="match status" value="1"/>
</dbReference>
<dbReference type="PANTHER" id="PTHR46847">
    <property type="entry name" value="D-ALLOSE-BINDING PERIPLASMIC PROTEIN-RELATED"/>
    <property type="match status" value="1"/>
</dbReference>
<protein>
    <submittedName>
        <fullName evidence="5">LacI family transcriptional regulator</fullName>
    </submittedName>
</protein>
<evidence type="ECO:0000313" key="6">
    <source>
        <dbReference type="Proteomes" id="UP000199236"/>
    </source>
</evidence>